<dbReference type="SUPFAM" id="SSF55856">
    <property type="entry name" value="Cytochrome b5-like heme/steroid binding domain"/>
    <property type="match status" value="1"/>
</dbReference>
<evidence type="ECO:0000256" key="18">
    <source>
        <dbReference type="SAM" id="Phobius"/>
    </source>
</evidence>
<comment type="similarity">
    <text evidence="3">Belongs to the fatty acid desaturase type 1 family.</text>
</comment>
<keyword evidence="9" id="KW-0479">Metal-binding</keyword>
<evidence type="ECO:0000256" key="5">
    <source>
        <dbReference type="ARBA" id="ARBA00022448"/>
    </source>
</evidence>
<evidence type="ECO:0000256" key="3">
    <source>
        <dbReference type="ARBA" id="ARBA00009295"/>
    </source>
</evidence>
<reference evidence="20" key="2">
    <citation type="submission" date="2021-01" db="EMBL/GenBank/DDBJ databases">
        <authorList>
            <person name="Schikora-Tamarit M.A."/>
        </authorList>
    </citation>
    <scope>NUCLEOTIDE SEQUENCE</scope>
    <source>
        <strain evidence="20">CBS6075</strain>
    </source>
</reference>
<dbReference type="PRINTS" id="PR00075">
    <property type="entry name" value="FACDDSATRASE"/>
</dbReference>
<dbReference type="PANTHER" id="PTHR11351">
    <property type="entry name" value="ACYL-COA DESATURASE"/>
    <property type="match status" value="1"/>
</dbReference>
<dbReference type="RefSeq" id="XP_046061090.1">
    <property type="nucleotide sequence ID" value="XM_046205113.1"/>
</dbReference>
<keyword evidence="17" id="KW-0275">Fatty acid biosynthesis</keyword>
<feature type="transmembrane region" description="Helical" evidence="18">
    <location>
        <begin position="116"/>
        <end position="135"/>
    </location>
</feature>
<reference evidence="20" key="1">
    <citation type="journal article" date="2021" name="Open Biol.">
        <title>Shared evolutionary footprints suggest mitochondrial oxidative damage underlies multiple complex I losses in fungi.</title>
        <authorList>
            <person name="Schikora-Tamarit M.A."/>
            <person name="Marcet-Houben M."/>
            <person name="Nosek J."/>
            <person name="Gabaldon T."/>
        </authorList>
    </citation>
    <scope>NUCLEOTIDE SEQUENCE</scope>
    <source>
        <strain evidence="20">CBS6075</strain>
    </source>
</reference>
<dbReference type="FunFam" id="3.10.120.10:FF:000004">
    <property type="entry name" value="Acyl-CoA desaturase"/>
    <property type="match status" value="1"/>
</dbReference>
<proteinExistence type="inferred from homology"/>
<organism evidence="20 21">
    <name type="scientific">Ogataea philodendri</name>
    <dbReference type="NCBI Taxonomy" id="1378263"/>
    <lineage>
        <taxon>Eukaryota</taxon>
        <taxon>Fungi</taxon>
        <taxon>Dikarya</taxon>
        <taxon>Ascomycota</taxon>
        <taxon>Saccharomycotina</taxon>
        <taxon>Pichiomycetes</taxon>
        <taxon>Pichiales</taxon>
        <taxon>Pichiaceae</taxon>
        <taxon>Ogataea</taxon>
    </lineage>
</organism>
<dbReference type="GO" id="GO:0005789">
    <property type="term" value="C:endoplasmic reticulum membrane"/>
    <property type="evidence" value="ECO:0007669"/>
    <property type="project" value="TreeGrafter"/>
</dbReference>
<dbReference type="PROSITE" id="PS00191">
    <property type="entry name" value="CYTOCHROME_B5_1"/>
    <property type="match status" value="1"/>
</dbReference>
<dbReference type="InterPro" id="IPR001199">
    <property type="entry name" value="Cyt_B5-like_heme/steroid-bd"/>
</dbReference>
<dbReference type="GO" id="GO:0020037">
    <property type="term" value="F:heme binding"/>
    <property type="evidence" value="ECO:0007669"/>
    <property type="project" value="InterPro"/>
</dbReference>
<feature type="transmembrane region" description="Helical" evidence="18">
    <location>
        <begin position="231"/>
        <end position="251"/>
    </location>
</feature>
<name>A0A9P8T5G3_9ASCO</name>
<dbReference type="PROSITE" id="PS50255">
    <property type="entry name" value="CYTOCHROME_B5_2"/>
    <property type="match status" value="1"/>
</dbReference>
<evidence type="ECO:0000256" key="11">
    <source>
        <dbReference type="ARBA" id="ARBA00022982"/>
    </source>
</evidence>
<evidence type="ECO:0000256" key="13">
    <source>
        <dbReference type="ARBA" id="ARBA00023002"/>
    </source>
</evidence>
<dbReference type="GO" id="GO:0006636">
    <property type="term" value="P:unsaturated fatty acid biosynthetic process"/>
    <property type="evidence" value="ECO:0007669"/>
    <property type="project" value="TreeGrafter"/>
</dbReference>
<dbReference type="GeneID" id="70236040"/>
<protein>
    <recommendedName>
        <fullName evidence="4">stearoyl-CoA 9-desaturase</fullName>
        <ecNumber evidence="4">1.14.19.1</ecNumber>
    </recommendedName>
</protein>
<keyword evidence="21" id="KW-1185">Reference proteome</keyword>
<keyword evidence="14" id="KW-0408">Iron</keyword>
<evidence type="ECO:0000313" key="20">
    <source>
        <dbReference type="EMBL" id="KAH3665886.1"/>
    </source>
</evidence>
<keyword evidence="11" id="KW-0249">Electron transport</keyword>
<dbReference type="Proteomes" id="UP000769157">
    <property type="component" value="Unassembled WGS sequence"/>
</dbReference>
<dbReference type="Pfam" id="PF13716">
    <property type="entry name" value="CRAL_TRIO_2"/>
    <property type="match status" value="1"/>
</dbReference>
<evidence type="ECO:0000256" key="14">
    <source>
        <dbReference type="ARBA" id="ARBA00023004"/>
    </source>
</evidence>
<dbReference type="InterPro" id="IPR015876">
    <property type="entry name" value="Acyl-CoA_DS"/>
</dbReference>
<evidence type="ECO:0000256" key="6">
    <source>
        <dbReference type="ARBA" id="ARBA00022516"/>
    </source>
</evidence>
<dbReference type="InterPro" id="IPR018506">
    <property type="entry name" value="Cyt_B5_heme-BS"/>
</dbReference>
<comment type="caution">
    <text evidence="20">The sequence shown here is derived from an EMBL/GenBank/DDBJ whole genome shotgun (WGS) entry which is preliminary data.</text>
</comment>
<evidence type="ECO:0000256" key="9">
    <source>
        <dbReference type="ARBA" id="ARBA00022723"/>
    </source>
</evidence>
<evidence type="ECO:0000313" key="21">
    <source>
        <dbReference type="Proteomes" id="UP000769157"/>
    </source>
</evidence>
<evidence type="ECO:0000256" key="10">
    <source>
        <dbReference type="ARBA" id="ARBA00022832"/>
    </source>
</evidence>
<evidence type="ECO:0000256" key="15">
    <source>
        <dbReference type="ARBA" id="ARBA00023098"/>
    </source>
</evidence>
<evidence type="ECO:0000256" key="8">
    <source>
        <dbReference type="ARBA" id="ARBA00022692"/>
    </source>
</evidence>
<dbReference type="Pfam" id="PF00173">
    <property type="entry name" value="Cyt-b5"/>
    <property type="match status" value="1"/>
</dbReference>
<keyword evidence="5" id="KW-0813">Transport</keyword>
<comment type="cofactor">
    <cofactor evidence="1">
        <name>Fe(2+)</name>
        <dbReference type="ChEBI" id="CHEBI:29033"/>
    </cofactor>
</comment>
<dbReference type="SMART" id="SM01117">
    <property type="entry name" value="Cyt-b5"/>
    <property type="match status" value="1"/>
</dbReference>
<accession>A0A9P8T5G3</accession>
<gene>
    <name evidence="20" type="ORF">OGAPHI_004075</name>
</gene>
<dbReference type="Gene3D" id="3.40.525.10">
    <property type="entry name" value="CRAL-TRIO lipid binding domain"/>
    <property type="match status" value="1"/>
</dbReference>
<evidence type="ECO:0000256" key="7">
    <source>
        <dbReference type="ARBA" id="ARBA00022617"/>
    </source>
</evidence>
<keyword evidence="10" id="KW-0276">Fatty acid metabolism</keyword>
<dbReference type="PROSITE" id="PS00476">
    <property type="entry name" value="FATTY_ACID_DESATUR_1"/>
    <property type="match status" value="1"/>
</dbReference>
<evidence type="ECO:0000256" key="17">
    <source>
        <dbReference type="ARBA" id="ARBA00023160"/>
    </source>
</evidence>
<dbReference type="Pfam" id="PF00487">
    <property type="entry name" value="FA_desaturase"/>
    <property type="match status" value="1"/>
</dbReference>
<comment type="subcellular location">
    <subcellularLocation>
        <location evidence="2">Membrane</location>
        <topology evidence="2">Multi-pass membrane protein</topology>
    </subcellularLocation>
</comment>
<feature type="domain" description="Cytochrome b5 heme-binding" evidence="19">
    <location>
        <begin position="384"/>
        <end position="462"/>
    </location>
</feature>
<dbReference type="InterPro" id="IPR001251">
    <property type="entry name" value="CRAL-TRIO_dom"/>
</dbReference>
<keyword evidence="16 18" id="KW-0472">Membrane</keyword>
<dbReference type="PANTHER" id="PTHR11351:SF31">
    <property type="entry name" value="DESATURASE 1, ISOFORM A-RELATED"/>
    <property type="match status" value="1"/>
</dbReference>
<dbReference type="InterPro" id="IPR005804">
    <property type="entry name" value="FA_desaturase_dom"/>
</dbReference>
<dbReference type="InterPro" id="IPR036400">
    <property type="entry name" value="Cyt_B5-like_heme/steroid_sf"/>
</dbReference>
<evidence type="ECO:0000256" key="12">
    <source>
        <dbReference type="ARBA" id="ARBA00022989"/>
    </source>
</evidence>
<evidence type="ECO:0000256" key="2">
    <source>
        <dbReference type="ARBA" id="ARBA00004141"/>
    </source>
</evidence>
<dbReference type="GO" id="GO:0004768">
    <property type="term" value="F:stearoyl-CoA 9-desaturase activity"/>
    <property type="evidence" value="ECO:0007669"/>
    <property type="project" value="UniProtKB-EC"/>
</dbReference>
<keyword evidence="6" id="KW-0444">Lipid biosynthesis</keyword>
<sequence length="1888" mass="216359">MSGLDSVDLSTANAVAAGTNKSTKRIVAYGIGGKLMGTKSMTDVTAEELSKDSVAEMLAKDKKIKEKYAKQKHISEQPWTLENWHKHINWLNFILVLAVPVGGLVSTRWVPLTWNTFVTAIILYCFGGLSITAGYHRHWAHRAYDCKAPLKIFFALFGASAIEGSIKMWGHQHRVHHRYTDTPRDPYDAKRGFWYSHMGWMLLVPNPRYKARADISDLLDDWVVRAQHRHYLLLMVFMAFFFPAILTHYLFNDFWGGFIYAGLLRAAFIQQATFCVNSLAHWIGEQPFDDRRTPRDHILTALVTFGEGYHNFHHEFPSDYRNALKWYQYDPTKVVIYCMSKVGLAFNLKKFSQNAIDQGILQQQQKKIDRMRAKLNWGPQLSELPVWDKSTFFEKAKEQKGLVIISGIVHDCANFLTEHPGGQALLRTSFGKDATMAFNGGVYAHSNAAHNMLATLRVAVIRDGGANGDTFDAQLRFIKFIYDLSSMMNSRLFYKSSTYDPSTELPLYILDTSFVPAISNDQQLAQLTEQLVSQMPSEEYCLVLLASGFSDYDNIQASSLKIPLNLVRFFKLIPAQKKRYLLKVYLVHGGNWIMKSVVDFFKTFWGFSKDIVHCENLTVLAQNIDITAIPISLANYLMDQIVYKNDRIIINRHLPKMFGEPLTMSNQLAFKQFSKIYNNLWSYMTTNDLDKPLTSSEWLTIIRGGELDADVLMTVNIFSDALKRDQRLCLSDFSFLEHYLIMEKFLVQLSESAQPLFPINVLTKYNYDFSRIEDLNTAFGELLAFKYAVSDRAPLQSINNASPMFSVQRVNYDNSYVLVKLVALMKKLSVKLSQEITEPHAKNHDQMRERQHLRLVLSLTKILYNEHNNQELENGFDTLFKFLCALLDNYDKIVVQGNSMKSFEKLISMDDILNFEKKGVTDSPMERKIEYKIRKSVPPTPPVARKNIGRVEEVEPETSLDDFLFDSHKPSVSQRLRNEVLRPSDQLTSKLVKYTEKDLLFQQSQEQARKTSGRFRQARGRNVSRLTKMYEQRLLDTMVFLWEIQWTSDHSDGLVATSQSSDKVLEMGPVISVKACTDLGRHVGEVECLVHGGLGKLCVCCRGLVASVVAGTEIVLQQGPELDWDLLVFLEHGVLTVSAAVRVAFQRLWSDVFNHVSVEIIPEKYLKTSAFVLAGQMRKWIAGVGRYPAMGILDKGPVRGIGKTRHYWTAVYTQREKESFDFISTQTELWAANKQTASRSKINRELKSLPNKHDLVGYLARNDKATQANTLLSLMPMSFILPNLANLYISDGLQPTEAQQIIVKDRIQPLVKRILKHTDYQKFHRVDYNDPILATTVIYHMAITLNMPNLASQIIRQTLSIAQRTEMKPYLPLLSIHSISSYVDLISIKNPTSDLKDLQDLFKTVTLYDMAITKFNNTQIKQLALYTFSPSQVSAILEKAGTYRLHHFHEVAELVIRELGIKLSSMGDLFGSYSADMEMKTITEITHQRSVDEYLEFCYRYIDKHTTSKDAATVYSVWSVIAPFHTKMYNSATNATNNNAQNGYFYYRTLARVISCFSKNKRYRSVVNDIVVNLPIEAIKVSPELMTALIYHGARTKNFNLGNVLMSQYSDNTLGLPTRFSPNQLSALLTLSLRENNYEKAQEILKFAKDNLIRFSSFEFNELVRAALATKGSEDSAWRMIMAANPHTARYAYNSYVTYMLDHSRLDFDKLQYMHSRAVASVDHTDQNFWNYWNANYFKYINRKYGATVAKEIFSRCLDSNHVFDNLGLYKYHPNPYLTRHDKVCFPIAMGARQVVLRDIFQHALSAYKKAVATSGSFEHEKALVQEISFWCYQELLRTGLDHVTVSMDLLKTISNKHRKLRAKHVPTQASFEANFINNLEQYEAQWK</sequence>
<dbReference type="GO" id="GO:0005506">
    <property type="term" value="F:iron ion binding"/>
    <property type="evidence" value="ECO:0007669"/>
    <property type="project" value="TreeGrafter"/>
</dbReference>
<dbReference type="InterPro" id="IPR036865">
    <property type="entry name" value="CRAL-TRIO_dom_sf"/>
</dbReference>
<keyword evidence="12 18" id="KW-1133">Transmembrane helix</keyword>
<keyword evidence="13" id="KW-0560">Oxidoreductase</keyword>
<dbReference type="OrthoDB" id="10260134at2759"/>
<feature type="transmembrane region" description="Helical" evidence="18">
    <location>
        <begin position="90"/>
        <end position="110"/>
    </location>
</feature>
<dbReference type="CDD" id="cd03505">
    <property type="entry name" value="Delta9-FADS-like"/>
    <property type="match status" value="1"/>
</dbReference>
<keyword evidence="7" id="KW-0349">Heme</keyword>
<dbReference type="EMBL" id="JAEUBE010000295">
    <property type="protein sequence ID" value="KAH3665886.1"/>
    <property type="molecule type" value="Genomic_DNA"/>
</dbReference>
<evidence type="ECO:0000259" key="19">
    <source>
        <dbReference type="PROSITE" id="PS50255"/>
    </source>
</evidence>
<dbReference type="InterPro" id="IPR001522">
    <property type="entry name" value="FADS-1_CS"/>
</dbReference>
<dbReference type="Gene3D" id="3.10.120.10">
    <property type="entry name" value="Cytochrome b5-like heme/steroid binding domain"/>
    <property type="match status" value="1"/>
</dbReference>
<keyword evidence="8 18" id="KW-0812">Transmembrane</keyword>
<keyword evidence="15" id="KW-0443">Lipid metabolism</keyword>
<evidence type="ECO:0000256" key="4">
    <source>
        <dbReference type="ARBA" id="ARBA00012620"/>
    </source>
</evidence>
<evidence type="ECO:0000256" key="16">
    <source>
        <dbReference type="ARBA" id="ARBA00023136"/>
    </source>
</evidence>
<dbReference type="EC" id="1.14.19.1" evidence="4"/>
<evidence type="ECO:0000256" key="1">
    <source>
        <dbReference type="ARBA" id="ARBA00001954"/>
    </source>
</evidence>